<name>A0A1E7FMI6_9STRA</name>
<evidence type="ECO:0000256" key="3">
    <source>
        <dbReference type="ARBA" id="ARBA00022884"/>
    </source>
</evidence>
<keyword evidence="7" id="KW-1185">Reference proteome</keyword>
<dbReference type="GO" id="GO:0052929">
    <property type="term" value="F:ATP:3'-cytidine-cytidine-tRNA adenylyltransferase activity"/>
    <property type="evidence" value="ECO:0007669"/>
    <property type="project" value="TreeGrafter"/>
</dbReference>
<evidence type="ECO:0000259" key="5">
    <source>
        <dbReference type="Pfam" id="PF01743"/>
    </source>
</evidence>
<protein>
    <submittedName>
        <fullName evidence="6">PolyA_pol-domain-containing protein</fullName>
    </submittedName>
</protein>
<dbReference type="CDD" id="cd05398">
    <property type="entry name" value="NT_ClassII-CCAase"/>
    <property type="match status" value="1"/>
</dbReference>
<dbReference type="GO" id="GO:0052927">
    <property type="term" value="F:CC tRNA cytidylyltransferase activity"/>
    <property type="evidence" value="ECO:0007669"/>
    <property type="project" value="TreeGrafter"/>
</dbReference>
<feature type="domain" description="Poly A polymerase head" evidence="5">
    <location>
        <begin position="20"/>
        <end position="161"/>
    </location>
</feature>
<evidence type="ECO:0000256" key="4">
    <source>
        <dbReference type="RuleBase" id="RU003953"/>
    </source>
</evidence>
<sequence>MTTSNSNNSNNNNNKAILIRIAGGWVRDKILGLQTHDVDIALDACTGVEFAHAVKEYHAATVAGEAQETRGKDIGVIAANPSQSKHLETATMKIFGNDVDFSNLRQETYAEDSRIPDIGMGTPLEDAYRRDCTMNTLYYNLSTERIEDFTHRGLKDLLETKVVNTPLTAFQTFQDDPLRVLRVIRFAVRYNMELSEEIKKACKHPQIHSELRRKVSRERVGLELEGMISGRHSNPIQALDLICRMDLADSVFYLPSISIDLIGAIGQARLEPVPYLFTGSDVDGQVMLLVYLAVVLLPYRQLQYIEKQKTKSVVEYMIREGIKFKNKDVVCSMTLVDNLDDMIRLLQQTVEVTSSMRLQVGLLLRSAREMWVTTLIVATVVMLRKHDVSQELHWCTQAKQLYEAIVVRMDLDECWKTKPLMNGKDLIRVLELDRGPEVGVYMQEQVKWILTNPKGTINDLQCFLKSFRSTREFENNQAATHVSKKAR</sequence>
<accession>A0A1E7FMI6</accession>
<dbReference type="Gene3D" id="1.10.3090.10">
    <property type="entry name" value="cca-adding enzyme, domain 2"/>
    <property type="match status" value="1"/>
</dbReference>
<reference evidence="6 7" key="1">
    <citation type="submission" date="2016-09" db="EMBL/GenBank/DDBJ databases">
        <title>Extensive genetic diversity and differential bi-allelic expression allows diatom success in the polar Southern Ocean.</title>
        <authorList>
            <consortium name="DOE Joint Genome Institute"/>
            <person name="Mock T."/>
            <person name="Otillar R.P."/>
            <person name="Strauss J."/>
            <person name="Dupont C."/>
            <person name="Frickenhaus S."/>
            <person name="Maumus F."/>
            <person name="Mcmullan M."/>
            <person name="Sanges R."/>
            <person name="Schmutz J."/>
            <person name="Toseland A."/>
            <person name="Valas R."/>
            <person name="Veluchamy A."/>
            <person name="Ward B.J."/>
            <person name="Allen A."/>
            <person name="Barry K."/>
            <person name="Falciatore A."/>
            <person name="Ferrante M."/>
            <person name="Fortunato A.E."/>
            <person name="Gloeckner G."/>
            <person name="Gruber A."/>
            <person name="Hipkin R."/>
            <person name="Janech M."/>
            <person name="Kroth P."/>
            <person name="Leese F."/>
            <person name="Lindquist E."/>
            <person name="Lyon B.R."/>
            <person name="Martin J."/>
            <person name="Mayer C."/>
            <person name="Parker M."/>
            <person name="Quesneville H."/>
            <person name="Raymond J."/>
            <person name="Uhlig C."/>
            <person name="Valentin K.U."/>
            <person name="Worden A.Z."/>
            <person name="Armbrust E.V."/>
            <person name="Bowler C."/>
            <person name="Green B."/>
            <person name="Moulton V."/>
            <person name="Van Oosterhout C."/>
            <person name="Grigoriev I."/>
        </authorList>
    </citation>
    <scope>NUCLEOTIDE SEQUENCE [LARGE SCALE GENOMIC DNA]</scope>
    <source>
        <strain evidence="6 7">CCMP1102</strain>
    </source>
</reference>
<dbReference type="AlphaFoldDB" id="A0A1E7FMI6"/>
<dbReference type="InParanoid" id="A0A1E7FMI6"/>
<evidence type="ECO:0000313" key="7">
    <source>
        <dbReference type="Proteomes" id="UP000095751"/>
    </source>
</evidence>
<evidence type="ECO:0000256" key="1">
    <source>
        <dbReference type="ARBA" id="ARBA00007265"/>
    </source>
</evidence>
<dbReference type="Proteomes" id="UP000095751">
    <property type="component" value="Unassembled WGS sequence"/>
</dbReference>
<keyword evidence="3 4" id="KW-0694">RNA-binding</keyword>
<dbReference type="GO" id="GO:0001680">
    <property type="term" value="P:tRNA 3'-terminal CCA addition"/>
    <property type="evidence" value="ECO:0007669"/>
    <property type="project" value="TreeGrafter"/>
</dbReference>
<evidence type="ECO:0000313" key="6">
    <source>
        <dbReference type="EMBL" id="OEU19389.1"/>
    </source>
</evidence>
<proteinExistence type="inferred from homology"/>
<dbReference type="Pfam" id="PF01743">
    <property type="entry name" value="PolyA_pol"/>
    <property type="match status" value="1"/>
</dbReference>
<organism evidence="6 7">
    <name type="scientific">Fragilariopsis cylindrus CCMP1102</name>
    <dbReference type="NCBI Taxonomy" id="635003"/>
    <lineage>
        <taxon>Eukaryota</taxon>
        <taxon>Sar</taxon>
        <taxon>Stramenopiles</taxon>
        <taxon>Ochrophyta</taxon>
        <taxon>Bacillariophyta</taxon>
        <taxon>Bacillariophyceae</taxon>
        <taxon>Bacillariophycidae</taxon>
        <taxon>Bacillariales</taxon>
        <taxon>Bacillariaceae</taxon>
        <taxon>Fragilariopsis</taxon>
    </lineage>
</organism>
<keyword evidence="2 4" id="KW-0808">Transferase</keyword>
<comment type="similarity">
    <text evidence="1 4">Belongs to the tRNA nucleotidyltransferase/poly(A) polymerase family.</text>
</comment>
<dbReference type="GO" id="GO:0003723">
    <property type="term" value="F:RNA binding"/>
    <property type="evidence" value="ECO:0007669"/>
    <property type="project" value="UniProtKB-KW"/>
</dbReference>
<dbReference type="SUPFAM" id="SSF81301">
    <property type="entry name" value="Nucleotidyltransferase"/>
    <property type="match status" value="1"/>
</dbReference>
<evidence type="ECO:0000256" key="2">
    <source>
        <dbReference type="ARBA" id="ARBA00022679"/>
    </source>
</evidence>
<dbReference type="SUPFAM" id="SSF81891">
    <property type="entry name" value="Poly A polymerase C-terminal region-like"/>
    <property type="match status" value="1"/>
</dbReference>
<dbReference type="PANTHER" id="PTHR13734">
    <property type="entry name" value="TRNA-NUCLEOTIDYLTRANSFERASE"/>
    <property type="match status" value="1"/>
</dbReference>
<dbReference type="Gene3D" id="3.30.460.10">
    <property type="entry name" value="Beta Polymerase, domain 2"/>
    <property type="match status" value="1"/>
</dbReference>
<dbReference type="KEGG" id="fcy:FRACYDRAFT_182174"/>
<dbReference type="InterPro" id="IPR043519">
    <property type="entry name" value="NT_sf"/>
</dbReference>
<dbReference type="PANTHER" id="PTHR13734:SF5">
    <property type="entry name" value="CCA TRNA NUCLEOTIDYLTRANSFERASE, MITOCHONDRIAL"/>
    <property type="match status" value="1"/>
</dbReference>
<dbReference type="EMBL" id="KV784355">
    <property type="protein sequence ID" value="OEU19389.1"/>
    <property type="molecule type" value="Genomic_DNA"/>
</dbReference>
<gene>
    <name evidence="6" type="ORF">FRACYDRAFT_182174</name>
</gene>
<dbReference type="OrthoDB" id="445712at2759"/>
<dbReference type="InterPro" id="IPR002646">
    <property type="entry name" value="PolA_pol_head_dom"/>
</dbReference>